<evidence type="ECO:0000256" key="2">
    <source>
        <dbReference type="ARBA" id="ARBA00008892"/>
    </source>
</evidence>
<accession>A0A6M3WDH7</accession>
<dbReference type="EMBL" id="MN164647">
    <property type="protein sequence ID" value="QJF72915.1"/>
    <property type="molecule type" value="Genomic_DNA"/>
</dbReference>
<dbReference type="GO" id="GO:0045259">
    <property type="term" value="C:proton-transporting ATP synthase complex"/>
    <property type="evidence" value="ECO:0007669"/>
    <property type="project" value="UniProtKB-KW"/>
</dbReference>
<evidence type="ECO:0000256" key="1">
    <source>
        <dbReference type="ARBA" id="ARBA00004304"/>
    </source>
</evidence>
<geneLocation type="mitochondrion" evidence="15"/>
<dbReference type="GO" id="GO:0031966">
    <property type="term" value="C:mitochondrial membrane"/>
    <property type="evidence" value="ECO:0007669"/>
    <property type="project" value="UniProtKB-SubCell"/>
</dbReference>
<keyword evidence="5 12" id="KW-0138">CF(0)</keyword>
<comment type="subunit">
    <text evidence="3">F-type ATPases have 2 components, CF(1) - the catalytic core - and CF(0) - the membrane proton channel.</text>
</comment>
<keyword evidence="10 12" id="KW-0496">Mitochondrion</keyword>
<evidence type="ECO:0000256" key="8">
    <source>
        <dbReference type="ARBA" id="ARBA00022989"/>
    </source>
</evidence>
<gene>
    <name evidence="15" type="primary">atp8</name>
</gene>
<organism evidence="15">
    <name type="scientific">Nephus voeltzkowi</name>
    <dbReference type="NCBI Taxonomy" id="2233631"/>
    <lineage>
        <taxon>Eukaryota</taxon>
        <taxon>Metazoa</taxon>
        <taxon>Ecdysozoa</taxon>
        <taxon>Arthropoda</taxon>
        <taxon>Hexapoda</taxon>
        <taxon>Insecta</taxon>
        <taxon>Pterygota</taxon>
        <taxon>Neoptera</taxon>
        <taxon>Endopterygota</taxon>
        <taxon>Coleoptera</taxon>
        <taxon>Polyphaga</taxon>
        <taxon>Cucujiformia</taxon>
        <taxon>Coccinelloidea</taxon>
        <taxon>Coccinellidae</taxon>
        <taxon>Scymninae</taxon>
        <taxon>Scymnini</taxon>
        <taxon>Nephus</taxon>
    </lineage>
</organism>
<evidence type="ECO:0000256" key="12">
    <source>
        <dbReference type="RuleBase" id="RU003661"/>
    </source>
</evidence>
<evidence type="ECO:0000256" key="13">
    <source>
        <dbReference type="SAM" id="Phobius"/>
    </source>
</evidence>
<evidence type="ECO:0000256" key="3">
    <source>
        <dbReference type="ARBA" id="ARBA00011291"/>
    </source>
</evidence>
<keyword evidence="11 13" id="KW-0472">Membrane</keyword>
<evidence type="ECO:0000256" key="11">
    <source>
        <dbReference type="ARBA" id="ARBA00023136"/>
    </source>
</evidence>
<name>A0A6M3WDH7_9CUCU</name>
<evidence type="ECO:0000256" key="9">
    <source>
        <dbReference type="ARBA" id="ARBA00023065"/>
    </source>
</evidence>
<dbReference type="EMBL" id="MN164645">
    <property type="protein sequence ID" value="QJF72889.1"/>
    <property type="molecule type" value="Genomic_DNA"/>
</dbReference>
<keyword evidence="8 13" id="KW-1133">Transmembrane helix</keyword>
<keyword evidence="4 12" id="KW-0813">Transport</keyword>
<evidence type="ECO:0000313" key="14">
    <source>
        <dbReference type="EMBL" id="QJF72889.1"/>
    </source>
</evidence>
<comment type="similarity">
    <text evidence="2 12">Belongs to the ATPase protein 8 family.</text>
</comment>
<protein>
    <recommendedName>
        <fullName evidence="12">ATP synthase complex subunit 8</fullName>
    </recommendedName>
</protein>
<sequence length="51" mass="6573">MPQMMPLNWMMLFLYFLLIFYLFNINLYFNNNIKKKDIPSKEYKFKLNWKW</sequence>
<comment type="subcellular location">
    <subcellularLocation>
        <location evidence="1 12">Mitochondrion membrane</location>
        <topology evidence="1 12">Single-pass membrane protein</topology>
    </subcellularLocation>
</comment>
<proteinExistence type="inferred from homology"/>
<dbReference type="GO" id="GO:0015078">
    <property type="term" value="F:proton transmembrane transporter activity"/>
    <property type="evidence" value="ECO:0007669"/>
    <property type="project" value="InterPro"/>
</dbReference>
<dbReference type="Pfam" id="PF00895">
    <property type="entry name" value="ATP-synt_8"/>
    <property type="match status" value="1"/>
</dbReference>
<keyword evidence="7 12" id="KW-0375">Hydrogen ion transport</keyword>
<reference evidence="15" key="1">
    <citation type="journal article" date="2020" name="J. Zoolog. Syst. Evol. Res.">
        <title>First case of parthenogenesis in ladybirds (Coleoptera: Coccinellidae) suggests new mechanisms for the evolution of asexual reproduction.</title>
        <authorList>
            <person name="Magro A."/>
            <person name="Lecompte E."/>
            <person name="Hemptinne J.-L."/>
            <person name="Soares A.O."/>
            <person name="Dutrillaux A.-M."/>
            <person name="Murienne J."/>
            <person name="Fuersch H."/>
            <person name="Dutrillaux B."/>
        </authorList>
    </citation>
    <scope>NUCLEOTIDE SEQUENCE</scope>
    <source>
        <strain evidence="14">NeVo2</strain>
        <strain evidence="15">NeVo6</strain>
    </source>
</reference>
<feature type="transmembrane region" description="Helical" evidence="13">
    <location>
        <begin position="12"/>
        <end position="29"/>
    </location>
</feature>
<keyword evidence="9 12" id="KW-0406">Ion transport</keyword>
<evidence type="ECO:0000256" key="4">
    <source>
        <dbReference type="ARBA" id="ARBA00022448"/>
    </source>
</evidence>
<evidence type="ECO:0000256" key="7">
    <source>
        <dbReference type="ARBA" id="ARBA00022781"/>
    </source>
</evidence>
<evidence type="ECO:0000256" key="10">
    <source>
        <dbReference type="ARBA" id="ARBA00023128"/>
    </source>
</evidence>
<evidence type="ECO:0000256" key="6">
    <source>
        <dbReference type="ARBA" id="ARBA00022692"/>
    </source>
</evidence>
<dbReference type="AlphaFoldDB" id="A0A6M3WDH7"/>
<dbReference type="GO" id="GO:0015986">
    <property type="term" value="P:proton motive force-driven ATP synthesis"/>
    <property type="evidence" value="ECO:0007669"/>
    <property type="project" value="InterPro"/>
</dbReference>
<keyword evidence="6 12" id="KW-0812">Transmembrane</keyword>
<evidence type="ECO:0000256" key="5">
    <source>
        <dbReference type="ARBA" id="ARBA00022547"/>
    </source>
</evidence>
<dbReference type="InterPro" id="IPR001421">
    <property type="entry name" value="ATP8_metazoa"/>
</dbReference>
<evidence type="ECO:0000313" key="15">
    <source>
        <dbReference type="EMBL" id="QJF72915.1"/>
    </source>
</evidence>